<dbReference type="InterPro" id="IPR003690">
    <property type="entry name" value="MTERF"/>
</dbReference>
<evidence type="ECO:0000256" key="1">
    <source>
        <dbReference type="ARBA" id="ARBA00007692"/>
    </source>
</evidence>
<evidence type="ECO:0000256" key="2">
    <source>
        <dbReference type="ARBA" id="ARBA00022472"/>
    </source>
</evidence>
<comment type="caution">
    <text evidence="4">The sequence shown here is derived from an EMBL/GenBank/DDBJ whole genome shotgun (WGS) entry which is preliminary data.</text>
</comment>
<dbReference type="PANTHER" id="PTHR13068">
    <property type="entry name" value="CGI-12 PROTEIN-RELATED"/>
    <property type="match status" value="1"/>
</dbReference>
<evidence type="ECO:0000313" key="5">
    <source>
        <dbReference type="Proteomes" id="UP000436088"/>
    </source>
</evidence>
<keyword evidence="5" id="KW-1185">Reference proteome</keyword>
<evidence type="ECO:0000313" key="4">
    <source>
        <dbReference type="EMBL" id="KAE8669633.1"/>
    </source>
</evidence>
<dbReference type="Proteomes" id="UP000436088">
    <property type="component" value="Unassembled WGS sequence"/>
</dbReference>
<name>A0A6A2X3N6_HIBSY</name>
<dbReference type="SMART" id="SM00733">
    <property type="entry name" value="Mterf"/>
    <property type="match status" value="2"/>
</dbReference>
<comment type="similarity">
    <text evidence="1">Belongs to the mTERF family.</text>
</comment>
<sequence length="207" mass="23977">MFYLIFRTRFLHGKQTIAASQSFILLHSLQHDLSNIKPSHSLRFFCNISSNEHSFPVSYLINKCGFSSESTSRASNYIRFETPEKPDSLIAFLENHGFSESQIASLVRRQPTFDAFRRWGLSDQEIREAFRRYPSCMLVSEDKFTATMDFLVNKMGYSSTQVAKQYSIFARSLEKRIVPRALFFQELLSRGLVDSVKFSMVFDSSEK</sequence>
<dbReference type="GO" id="GO:0003676">
    <property type="term" value="F:nucleic acid binding"/>
    <property type="evidence" value="ECO:0007669"/>
    <property type="project" value="InterPro"/>
</dbReference>
<organism evidence="4 5">
    <name type="scientific">Hibiscus syriacus</name>
    <name type="common">Rose of Sharon</name>
    <dbReference type="NCBI Taxonomy" id="106335"/>
    <lineage>
        <taxon>Eukaryota</taxon>
        <taxon>Viridiplantae</taxon>
        <taxon>Streptophyta</taxon>
        <taxon>Embryophyta</taxon>
        <taxon>Tracheophyta</taxon>
        <taxon>Spermatophyta</taxon>
        <taxon>Magnoliopsida</taxon>
        <taxon>eudicotyledons</taxon>
        <taxon>Gunneridae</taxon>
        <taxon>Pentapetalae</taxon>
        <taxon>rosids</taxon>
        <taxon>malvids</taxon>
        <taxon>Malvales</taxon>
        <taxon>Malvaceae</taxon>
        <taxon>Malvoideae</taxon>
        <taxon>Hibiscus</taxon>
    </lineage>
</organism>
<evidence type="ECO:0008006" key="6">
    <source>
        <dbReference type="Google" id="ProtNLM"/>
    </source>
</evidence>
<dbReference type="EMBL" id="VEPZ02001523">
    <property type="protein sequence ID" value="KAE8669633.1"/>
    <property type="molecule type" value="Genomic_DNA"/>
</dbReference>
<keyword evidence="2" id="KW-0805">Transcription regulation</keyword>
<dbReference type="InterPro" id="IPR038538">
    <property type="entry name" value="MTERF_sf"/>
</dbReference>
<dbReference type="Gene3D" id="1.25.70.10">
    <property type="entry name" value="Transcription termination factor 3, mitochondrial"/>
    <property type="match status" value="2"/>
</dbReference>
<dbReference type="PANTHER" id="PTHR13068:SF166">
    <property type="entry name" value="TRANSCRIPTION TERMINATION FACTOR MTERF15, MITOCHONDRIAL-LIKE"/>
    <property type="match status" value="1"/>
</dbReference>
<keyword evidence="2" id="KW-0806">Transcription termination</keyword>
<protein>
    <recommendedName>
        <fullName evidence="6">Mitochondrial transcription termination factor family protein</fullName>
    </recommendedName>
</protein>
<dbReference type="AlphaFoldDB" id="A0A6A2X3N6"/>
<gene>
    <name evidence="4" type="ORF">F3Y22_tig00112226pilonHSYRG00035</name>
</gene>
<accession>A0A6A2X3N6</accession>
<reference evidence="4" key="1">
    <citation type="submission" date="2019-09" db="EMBL/GenBank/DDBJ databases">
        <title>Draft genome information of white flower Hibiscus syriacus.</title>
        <authorList>
            <person name="Kim Y.-M."/>
        </authorList>
    </citation>
    <scope>NUCLEOTIDE SEQUENCE [LARGE SCALE GENOMIC DNA]</scope>
    <source>
        <strain evidence="4">YM2019G1</strain>
    </source>
</reference>
<dbReference type="Pfam" id="PF02536">
    <property type="entry name" value="mTERF"/>
    <property type="match status" value="1"/>
</dbReference>
<proteinExistence type="inferred from homology"/>
<dbReference type="GO" id="GO:0006353">
    <property type="term" value="P:DNA-templated transcription termination"/>
    <property type="evidence" value="ECO:0007669"/>
    <property type="project" value="UniProtKB-KW"/>
</dbReference>
<keyword evidence="2" id="KW-0804">Transcription</keyword>
<keyword evidence="3" id="KW-0809">Transit peptide</keyword>
<evidence type="ECO:0000256" key="3">
    <source>
        <dbReference type="ARBA" id="ARBA00022946"/>
    </source>
</evidence>